<evidence type="ECO:0000313" key="2">
    <source>
        <dbReference type="EMBL" id="PRQ20245.1"/>
    </source>
</evidence>
<dbReference type="AlphaFoldDB" id="A0A2P6PE87"/>
<protein>
    <submittedName>
        <fullName evidence="2">Uncharacterized protein</fullName>
    </submittedName>
</protein>
<feature type="compositionally biased region" description="Basic and acidic residues" evidence="1">
    <location>
        <begin position="1"/>
        <end position="12"/>
    </location>
</feature>
<keyword evidence="3" id="KW-1185">Reference proteome</keyword>
<reference evidence="2 3" key="1">
    <citation type="journal article" date="2018" name="Nat. Genet.">
        <title>The Rosa genome provides new insights in the design of modern roses.</title>
        <authorList>
            <person name="Bendahmane M."/>
        </authorList>
    </citation>
    <scope>NUCLEOTIDE SEQUENCE [LARGE SCALE GENOMIC DNA]</scope>
    <source>
        <strain evidence="3">cv. Old Blush</strain>
    </source>
</reference>
<dbReference type="Gramene" id="PRQ20245">
    <property type="protein sequence ID" value="PRQ20245"/>
    <property type="gene ID" value="RchiOBHm_Chr7g0226041"/>
</dbReference>
<sequence length="62" mass="6540">MAEGDGNRRVETEPNEGGEPEGDEQVGEIFPLNKGLGVGGGACQRDASECVFLPYIPFASEI</sequence>
<accession>A0A2P6PE87</accession>
<comment type="caution">
    <text evidence="2">The sequence shown here is derived from an EMBL/GenBank/DDBJ whole genome shotgun (WGS) entry which is preliminary data.</text>
</comment>
<evidence type="ECO:0000256" key="1">
    <source>
        <dbReference type="SAM" id="MobiDB-lite"/>
    </source>
</evidence>
<gene>
    <name evidence="2" type="ORF">RchiOBHm_Chr7g0226041</name>
</gene>
<feature type="region of interest" description="Disordered" evidence="1">
    <location>
        <begin position="1"/>
        <end position="27"/>
    </location>
</feature>
<organism evidence="2 3">
    <name type="scientific">Rosa chinensis</name>
    <name type="common">China rose</name>
    <dbReference type="NCBI Taxonomy" id="74649"/>
    <lineage>
        <taxon>Eukaryota</taxon>
        <taxon>Viridiplantae</taxon>
        <taxon>Streptophyta</taxon>
        <taxon>Embryophyta</taxon>
        <taxon>Tracheophyta</taxon>
        <taxon>Spermatophyta</taxon>
        <taxon>Magnoliopsida</taxon>
        <taxon>eudicotyledons</taxon>
        <taxon>Gunneridae</taxon>
        <taxon>Pentapetalae</taxon>
        <taxon>rosids</taxon>
        <taxon>fabids</taxon>
        <taxon>Rosales</taxon>
        <taxon>Rosaceae</taxon>
        <taxon>Rosoideae</taxon>
        <taxon>Rosoideae incertae sedis</taxon>
        <taxon>Rosa</taxon>
    </lineage>
</organism>
<feature type="compositionally biased region" description="Acidic residues" evidence="1">
    <location>
        <begin position="13"/>
        <end position="26"/>
    </location>
</feature>
<evidence type="ECO:0000313" key="3">
    <source>
        <dbReference type="Proteomes" id="UP000238479"/>
    </source>
</evidence>
<proteinExistence type="predicted"/>
<name>A0A2P6PE87_ROSCH</name>
<dbReference type="EMBL" id="PDCK01000045">
    <property type="protein sequence ID" value="PRQ20245.1"/>
    <property type="molecule type" value="Genomic_DNA"/>
</dbReference>
<dbReference type="Proteomes" id="UP000238479">
    <property type="component" value="Chromosome 7"/>
</dbReference>